<evidence type="ECO:0000256" key="1">
    <source>
        <dbReference type="ARBA" id="ARBA00010638"/>
    </source>
</evidence>
<dbReference type="RefSeq" id="WP_147106693.1">
    <property type="nucleotide sequence ID" value="NZ_BJVJ01000020.1"/>
</dbReference>
<dbReference type="Pfam" id="PF01812">
    <property type="entry name" value="5-FTHF_cyc-lig"/>
    <property type="match status" value="1"/>
</dbReference>
<keyword evidence="3 4" id="KW-0067">ATP-binding</keyword>
<dbReference type="GO" id="GO:0046872">
    <property type="term" value="F:metal ion binding"/>
    <property type="evidence" value="ECO:0007669"/>
    <property type="project" value="UniProtKB-KW"/>
</dbReference>
<comment type="catalytic activity">
    <reaction evidence="5">
        <text>(6S)-5-formyl-5,6,7,8-tetrahydrofolate + ATP = (6R)-5,10-methenyltetrahydrofolate + ADP + phosphate</text>
        <dbReference type="Rhea" id="RHEA:10488"/>
        <dbReference type="ChEBI" id="CHEBI:30616"/>
        <dbReference type="ChEBI" id="CHEBI:43474"/>
        <dbReference type="ChEBI" id="CHEBI:57455"/>
        <dbReference type="ChEBI" id="CHEBI:57457"/>
        <dbReference type="ChEBI" id="CHEBI:456216"/>
        <dbReference type="EC" id="6.3.3.2"/>
    </reaction>
</comment>
<dbReference type="PANTHER" id="PTHR23407:SF1">
    <property type="entry name" value="5-FORMYLTETRAHYDROFOLATE CYCLO-LIGASE"/>
    <property type="match status" value="1"/>
</dbReference>
<sequence>MTAHGDVDPKIPLRRGLLDARRAVDAGRRAVRAAALADGVVALAASRGAGLVVCAYLPVGSEPGSVAMLDALRAAGHVVLLPVVPDEPGSLDWAAYEGPDSLADGPLGLREPTGPRLGVAGITAADLVLVPALAVDRAGNRLGRGGGYYDRTLPLARADALVIAVVDDDELLDAVPADPHDMRVAGVLRPGSGVTTLGTAG</sequence>
<evidence type="ECO:0000256" key="5">
    <source>
        <dbReference type="RuleBase" id="RU361279"/>
    </source>
</evidence>
<keyword evidence="5" id="KW-0460">Magnesium</keyword>
<evidence type="ECO:0000313" key="7">
    <source>
        <dbReference type="Proteomes" id="UP000321685"/>
    </source>
</evidence>
<dbReference type="GO" id="GO:0009396">
    <property type="term" value="P:folic acid-containing compound biosynthetic process"/>
    <property type="evidence" value="ECO:0007669"/>
    <property type="project" value="TreeGrafter"/>
</dbReference>
<dbReference type="GO" id="GO:0030272">
    <property type="term" value="F:5-formyltetrahydrofolate cyclo-ligase activity"/>
    <property type="evidence" value="ECO:0007669"/>
    <property type="project" value="UniProtKB-EC"/>
</dbReference>
<keyword evidence="6" id="KW-0436">Ligase</keyword>
<comment type="cofactor">
    <cofactor evidence="5">
        <name>Mg(2+)</name>
        <dbReference type="ChEBI" id="CHEBI:18420"/>
    </cofactor>
</comment>
<dbReference type="InterPro" id="IPR002698">
    <property type="entry name" value="FTHF_cligase"/>
</dbReference>
<keyword evidence="7" id="KW-1185">Reference proteome</keyword>
<name>A0A511DGI9_9PSEU</name>
<keyword evidence="5" id="KW-0479">Metal-binding</keyword>
<evidence type="ECO:0000256" key="3">
    <source>
        <dbReference type="ARBA" id="ARBA00022840"/>
    </source>
</evidence>
<keyword evidence="2 4" id="KW-0547">Nucleotide-binding</keyword>
<dbReference type="Proteomes" id="UP000321685">
    <property type="component" value="Unassembled WGS sequence"/>
</dbReference>
<dbReference type="GO" id="GO:0035999">
    <property type="term" value="P:tetrahydrofolate interconversion"/>
    <property type="evidence" value="ECO:0007669"/>
    <property type="project" value="TreeGrafter"/>
</dbReference>
<dbReference type="AlphaFoldDB" id="A0A511DGI9"/>
<evidence type="ECO:0000256" key="2">
    <source>
        <dbReference type="ARBA" id="ARBA00022741"/>
    </source>
</evidence>
<dbReference type="EMBL" id="BJVJ01000020">
    <property type="protein sequence ID" value="GEL23493.1"/>
    <property type="molecule type" value="Genomic_DNA"/>
</dbReference>
<comment type="caution">
    <text evidence="6">The sequence shown here is derived from an EMBL/GenBank/DDBJ whole genome shotgun (WGS) entry which is preliminary data.</text>
</comment>
<dbReference type="NCBIfam" id="TIGR02727">
    <property type="entry name" value="MTHFS_bact"/>
    <property type="match status" value="1"/>
</dbReference>
<gene>
    <name evidence="6" type="ORF">PSU4_24470</name>
</gene>
<dbReference type="PIRSF" id="PIRSF006806">
    <property type="entry name" value="FTHF_cligase"/>
    <property type="match status" value="1"/>
</dbReference>
<dbReference type="Gene3D" id="3.40.50.10420">
    <property type="entry name" value="NagB/RpiA/CoA transferase-like"/>
    <property type="match status" value="1"/>
</dbReference>
<feature type="binding site" evidence="4">
    <location>
        <position position="57"/>
    </location>
    <ligand>
        <name>substrate</name>
    </ligand>
</feature>
<dbReference type="InterPro" id="IPR037171">
    <property type="entry name" value="NagB/RpiA_transferase-like"/>
</dbReference>
<dbReference type="EC" id="6.3.3.2" evidence="5"/>
<feature type="binding site" evidence="4">
    <location>
        <begin position="141"/>
        <end position="149"/>
    </location>
    <ligand>
        <name>ATP</name>
        <dbReference type="ChEBI" id="CHEBI:30616"/>
    </ligand>
</feature>
<dbReference type="OrthoDB" id="3242798at2"/>
<dbReference type="PANTHER" id="PTHR23407">
    <property type="entry name" value="ATPASE INHIBITOR/5-FORMYLTETRAHYDROFOLATE CYCLO-LIGASE"/>
    <property type="match status" value="1"/>
</dbReference>
<feature type="binding site" evidence="4">
    <location>
        <position position="62"/>
    </location>
    <ligand>
        <name>substrate</name>
    </ligand>
</feature>
<reference evidence="6 7" key="1">
    <citation type="submission" date="2019-07" db="EMBL/GenBank/DDBJ databases">
        <title>Whole genome shotgun sequence of Pseudonocardia sulfidoxydans NBRC 16205.</title>
        <authorList>
            <person name="Hosoyama A."/>
            <person name="Uohara A."/>
            <person name="Ohji S."/>
            <person name="Ichikawa N."/>
        </authorList>
    </citation>
    <scope>NUCLEOTIDE SEQUENCE [LARGE SCALE GENOMIC DNA]</scope>
    <source>
        <strain evidence="6 7">NBRC 16205</strain>
    </source>
</reference>
<organism evidence="6 7">
    <name type="scientific">Pseudonocardia sulfidoxydans NBRC 16205</name>
    <dbReference type="NCBI Taxonomy" id="1223511"/>
    <lineage>
        <taxon>Bacteria</taxon>
        <taxon>Bacillati</taxon>
        <taxon>Actinomycetota</taxon>
        <taxon>Actinomycetes</taxon>
        <taxon>Pseudonocardiales</taxon>
        <taxon>Pseudonocardiaceae</taxon>
        <taxon>Pseudonocardia</taxon>
    </lineage>
</organism>
<feature type="binding site" evidence="4">
    <location>
        <begin position="10"/>
        <end position="14"/>
    </location>
    <ligand>
        <name>ATP</name>
        <dbReference type="ChEBI" id="CHEBI:30616"/>
    </ligand>
</feature>
<evidence type="ECO:0000313" key="6">
    <source>
        <dbReference type="EMBL" id="GEL23493.1"/>
    </source>
</evidence>
<protein>
    <recommendedName>
        <fullName evidence="5">5-formyltetrahydrofolate cyclo-ligase</fullName>
        <ecNumber evidence="5">6.3.3.2</ecNumber>
    </recommendedName>
</protein>
<dbReference type="InterPro" id="IPR024185">
    <property type="entry name" value="FTHF_cligase-like_sf"/>
</dbReference>
<dbReference type="SUPFAM" id="SSF100950">
    <property type="entry name" value="NagB/RpiA/CoA transferase-like"/>
    <property type="match status" value="1"/>
</dbReference>
<proteinExistence type="inferred from homology"/>
<evidence type="ECO:0000256" key="4">
    <source>
        <dbReference type="PIRSR" id="PIRSR006806-1"/>
    </source>
</evidence>
<dbReference type="GO" id="GO:0005524">
    <property type="term" value="F:ATP binding"/>
    <property type="evidence" value="ECO:0007669"/>
    <property type="project" value="UniProtKB-KW"/>
</dbReference>
<accession>A0A511DGI9</accession>
<comment type="similarity">
    <text evidence="1 5">Belongs to the 5-formyltetrahydrofolate cyclo-ligase family.</text>
</comment>